<name>A0AAN7T085_9EURO</name>
<keyword evidence="4" id="KW-1185">Reference proteome</keyword>
<comment type="caution">
    <text evidence="3">The sequence shown here is derived from an EMBL/GenBank/DDBJ whole genome shotgun (WGS) entry which is preliminary data.</text>
</comment>
<evidence type="ECO:0000313" key="3">
    <source>
        <dbReference type="EMBL" id="KAK5086572.1"/>
    </source>
</evidence>
<accession>A0AAN7T085</accession>
<feature type="compositionally biased region" description="Basic and acidic residues" evidence="2">
    <location>
        <begin position="209"/>
        <end position="218"/>
    </location>
</feature>
<keyword evidence="1" id="KW-0175">Coiled coil</keyword>
<dbReference type="EMBL" id="JAVRRJ010000003">
    <property type="protein sequence ID" value="KAK5086572.1"/>
    <property type="molecule type" value="Genomic_DNA"/>
</dbReference>
<sequence length="426" mass="47344">MDNLSVLIIHYVYGDAPDASNRRKFLQNNVAGHVAWKTLVYMADNNLATFTTGDLSSCVFAENLMLDIDVGYSPNQEYRDFIGARKIFAILLKEAALGIISTVVTSQGNSRTKLHTKHATIVVPNLPHDTPFRNSQLVYAISRSITEVRLTTDPTCHLPHERPVPIIDTQRRKATKPSPVFVPLSVAQPPRTGTPPFLRNLAVEIQDHLSRNTPKHGDLSSPRAKKRQRTDFETDSSGTISADLAGGIDKDDEFRTATVAWVCESPGATVAAAEREQSEIHAEEARFEEEYQKQKAADLVAQAKHDQEEAAAYEASLEELRVEEEELVRQRMRVEDNHTVESSSVAVDEISTLVNDTNRLDTTITVDDGSIGESKVKSQQAVHMSIQLEVEKLQKELDQKDLEHAIAVGRLEAEVKVLRQKLGLPV</sequence>
<organism evidence="3 4">
    <name type="scientific">Lithohypha guttulata</name>
    <dbReference type="NCBI Taxonomy" id="1690604"/>
    <lineage>
        <taxon>Eukaryota</taxon>
        <taxon>Fungi</taxon>
        <taxon>Dikarya</taxon>
        <taxon>Ascomycota</taxon>
        <taxon>Pezizomycotina</taxon>
        <taxon>Eurotiomycetes</taxon>
        <taxon>Chaetothyriomycetidae</taxon>
        <taxon>Chaetothyriales</taxon>
        <taxon>Trichomeriaceae</taxon>
        <taxon>Lithohypha</taxon>
    </lineage>
</organism>
<feature type="coiled-coil region" evidence="1">
    <location>
        <begin position="376"/>
        <end position="403"/>
    </location>
</feature>
<gene>
    <name evidence="3" type="ORF">LTR05_003740</name>
</gene>
<evidence type="ECO:0000256" key="1">
    <source>
        <dbReference type="SAM" id="Coils"/>
    </source>
</evidence>
<evidence type="ECO:0000313" key="4">
    <source>
        <dbReference type="Proteomes" id="UP001309876"/>
    </source>
</evidence>
<protein>
    <submittedName>
        <fullName evidence="3">Uncharacterized protein</fullName>
    </submittedName>
</protein>
<evidence type="ECO:0000256" key="2">
    <source>
        <dbReference type="SAM" id="MobiDB-lite"/>
    </source>
</evidence>
<proteinExistence type="predicted"/>
<feature type="coiled-coil region" evidence="1">
    <location>
        <begin position="270"/>
        <end position="337"/>
    </location>
</feature>
<reference evidence="3 4" key="1">
    <citation type="submission" date="2023-08" db="EMBL/GenBank/DDBJ databases">
        <title>Black Yeasts Isolated from many extreme environments.</title>
        <authorList>
            <person name="Coleine C."/>
            <person name="Stajich J.E."/>
            <person name="Selbmann L."/>
        </authorList>
    </citation>
    <scope>NUCLEOTIDE SEQUENCE [LARGE SCALE GENOMIC DNA]</scope>
    <source>
        <strain evidence="3 4">CCFEE 5910</strain>
    </source>
</reference>
<dbReference type="AlphaFoldDB" id="A0AAN7T085"/>
<dbReference type="Proteomes" id="UP001309876">
    <property type="component" value="Unassembled WGS sequence"/>
</dbReference>
<feature type="region of interest" description="Disordered" evidence="2">
    <location>
        <begin position="209"/>
        <end position="246"/>
    </location>
</feature>